<keyword evidence="3" id="KW-1185">Reference proteome</keyword>
<keyword evidence="1" id="KW-0732">Signal</keyword>
<comment type="caution">
    <text evidence="2">The sequence shown here is derived from an EMBL/GenBank/DDBJ whole genome shotgun (WGS) entry which is preliminary data.</text>
</comment>
<reference evidence="2 3" key="1">
    <citation type="submission" date="2020-09" db="EMBL/GenBank/DDBJ databases">
        <title>Methylomonas albis sp. nov. and Methylomonas fluvii sp. nov.: Two cold-adapted methanotrophs from the River Elbe and an amended description of Methylovulum psychrotolerans strain Eb1.</title>
        <authorList>
            <person name="Bussmann I.K."/>
            <person name="Klings K.-W."/>
            <person name="Warnstedt J."/>
            <person name="Hoppert M."/>
            <person name="Saborowski A."/>
            <person name="Horn F."/>
            <person name="Liebner S."/>
        </authorList>
    </citation>
    <scope>NUCLEOTIDE SEQUENCE [LARGE SCALE GENOMIC DNA]</scope>
    <source>
        <strain evidence="2 3">EbA</strain>
    </source>
</reference>
<sequence length="198" mass="21440">MRNLFISVIIVSISVSACAITPVTVPVIQTQKTYALTLDQVWDIMGKKLGDYVASTANKAFKSQVGCGATDQTLYGTDFVKAGCPNMGRSILVYEYAPKDSSYAVCQNNPTIGRAPALDNGSIIIGIERVGPNSIVSVHTRFGHRYSKVEPTGVVSNSYGDVGLIYENVKYQDNCWSTGIIERSIFNLIDSTLTGKVQ</sequence>
<organism evidence="2 3">
    <name type="scientific">Methylomonas albis</name>
    <dbReference type="NCBI Taxonomy" id="1854563"/>
    <lineage>
        <taxon>Bacteria</taxon>
        <taxon>Pseudomonadati</taxon>
        <taxon>Pseudomonadota</taxon>
        <taxon>Gammaproteobacteria</taxon>
        <taxon>Methylococcales</taxon>
        <taxon>Methylococcaceae</taxon>
        <taxon>Methylomonas</taxon>
    </lineage>
</organism>
<dbReference type="Proteomes" id="UP000652176">
    <property type="component" value="Unassembled WGS sequence"/>
</dbReference>
<dbReference type="EMBL" id="JACXSS010000001">
    <property type="protein sequence ID" value="MBD9357922.1"/>
    <property type="molecule type" value="Genomic_DNA"/>
</dbReference>
<dbReference type="RefSeq" id="WP_192376170.1">
    <property type="nucleotide sequence ID" value="NZ_CAJHIV010000001.1"/>
</dbReference>
<feature type="chain" id="PRO_5046423113" evidence="1">
    <location>
        <begin position="20"/>
        <end position="198"/>
    </location>
</feature>
<dbReference type="PROSITE" id="PS51257">
    <property type="entry name" value="PROKAR_LIPOPROTEIN"/>
    <property type="match status" value="1"/>
</dbReference>
<evidence type="ECO:0000313" key="3">
    <source>
        <dbReference type="Proteomes" id="UP000652176"/>
    </source>
</evidence>
<gene>
    <name evidence="2" type="ORF">IE877_18950</name>
</gene>
<evidence type="ECO:0000313" key="2">
    <source>
        <dbReference type="EMBL" id="MBD9357922.1"/>
    </source>
</evidence>
<protein>
    <submittedName>
        <fullName evidence="2">Uncharacterized protein</fullName>
    </submittedName>
</protein>
<name>A0ABR9D7N3_9GAMM</name>
<feature type="signal peptide" evidence="1">
    <location>
        <begin position="1"/>
        <end position="19"/>
    </location>
</feature>
<proteinExistence type="predicted"/>
<accession>A0ABR9D7N3</accession>
<evidence type="ECO:0000256" key="1">
    <source>
        <dbReference type="SAM" id="SignalP"/>
    </source>
</evidence>